<evidence type="ECO:0000313" key="5">
    <source>
        <dbReference type="Proteomes" id="UP001301388"/>
    </source>
</evidence>
<dbReference type="SUPFAM" id="SSF52540">
    <property type="entry name" value="P-loop containing nucleoside triphosphate hydrolases"/>
    <property type="match status" value="1"/>
</dbReference>
<dbReference type="InterPro" id="IPR002078">
    <property type="entry name" value="Sigma_54_int"/>
</dbReference>
<organism evidence="4 5">
    <name type="scientific">Pseudanabaena galeata UHCC 0370</name>
    <dbReference type="NCBI Taxonomy" id="3110310"/>
    <lineage>
        <taxon>Bacteria</taxon>
        <taxon>Bacillati</taxon>
        <taxon>Cyanobacteriota</taxon>
        <taxon>Cyanophyceae</taxon>
        <taxon>Pseudanabaenales</taxon>
        <taxon>Pseudanabaenaceae</taxon>
        <taxon>Pseudanabaena</taxon>
    </lineage>
</organism>
<keyword evidence="2" id="KW-0067">ATP-binding</keyword>
<sequence length="150" mass="16600">MGSRRNLPNFIKLQHSELEHLFNTLLAQDLNAFSTRIAKEQQRIQGLQSYIQNVPKDKTIIGNSKATQKLSEQIDYAAATLKPIIFQGQAGTGKTFLAGLIHDRSGLAAQPFVELDCAKLPRSLDGRLDTDLLFGRVGAREGILELLERG</sequence>
<dbReference type="PANTHER" id="PTHR32071">
    <property type="entry name" value="TRANSCRIPTIONAL REGULATORY PROTEIN"/>
    <property type="match status" value="1"/>
</dbReference>
<dbReference type="Pfam" id="PF00158">
    <property type="entry name" value="Sigma54_activat"/>
    <property type="match status" value="1"/>
</dbReference>
<dbReference type="InterPro" id="IPR027417">
    <property type="entry name" value="P-loop_NTPase"/>
</dbReference>
<dbReference type="PROSITE" id="PS50045">
    <property type="entry name" value="SIGMA54_INTERACT_4"/>
    <property type="match status" value="1"/>
</dbReference>
<proteinExistence type="predicted"/>
<evidence type="ECO:0000256" key="2">
    <source>
        <dbReference type="ARBA" id="ARBA00022840"/>
    </source>
</evidence>
<comment type="caution">
    <text evidence="4">The sequence shown here is derived from an EMBL/GenBank/DDBJ whole genome shotgun (WGS) entry which is preliminary data.</text>
</comment>
<reference evidence="4 5" key="1">
    <citation type="submission" date="2023-12" db="EMBL/GenBank/DDBJ databases">
        <title>Baltic Sea Cyanobacteria.</title>
        <authorList>
            <person name="Delbaje E."/>
            <person name="Fewer D.P."/>
            <person name="Shishido T.K."/>
        </authorList>
    </citation>
    <scope>NUCLEOTIDE SEQUENCE [LARGE SCALE GENOMIC DNA]</scope>
    <source>
        <strain evidence="4 5">UHCC 0370</strain>
    </source>
</reference>
<dbReference type="Proteomes" id="UP001301388">
    <property type="component" value="Unassembled WGS sequence"/>
</dbReference>
<dbReference type="RefSeq" id="WP_323263282.1">
    <property type="nucleotide sequence ID" value="NZ_JAYGIE010000114.1"/>
</dbReference>
<keyword evidence="1" id="KW-0547">Nucleotide-binding</keyword>
<name>A0ABU5TQB7_9CYAN</name>
<keyword evidence="5" id="KW-1185">Reference proteome</keyword>
<evidence type="ECO:0000259" key="3">
    <source>
        <dbReference type="PROSITE" id="PS50045"/>
    </source>
</evidence>
<dbReference type="Gene3D" id="3.40.50.300">
    <property type="entry name" value="P-loop containing nucleotide triphosphate hydrolases"/>
    <property type="match status" value="1"/>
</dbReference>
<evidence type="ECO:0000256" key="1">
    <source>
        <dbReference type="ARBA" id="ARBA00022741"/>
    </source>
</evidence>
<protein>
    <submittedName>
        <fullName evidence="4">Sigma 54-interacting transcriptional regulator</fullName>
    </submittedName>
</protein>
<accession>A0ABU5TQB7</accession>
<feature type="domain" description="Sigma-54 factor interaction" evidence="3">
    <location>
        <begin position="60"/>
        <end position="150"/>
    </location>
</feature>
<gene>
    <name evidence="4" type="ORF">VB774_21580</name>
</gene>
<dbReference type="EMBL" id="JAYGIE010000114">
    <property type="protein sequence ID" value="MEA5480231.1"/>
    <property type="molecule type" value="Genomic_DNA"/>
</dbReference>
<evidence type="ECO:0000313" key="4">
    <source>
        <dbReference type="EMBL" id="MEA5480231.1"/>
    </source>
</evidence>